<protein>
    <submittedName>
        <fullName evidence="2">Uncharacterized protein</fullName>
    </submittedName>
</protein>
<reference evidence="2 3" key="1">
    <citation type="submission" date="2022-03" db="EMBL/GenBank/DDBJ databases">
        <title>Mucilaginibacter sp. isolated from the gut of Protaetia brevitarsis seulensis larvae.</title>
        <authorList>
            <person name="Won M."/>
            <person name="Kim S.-J."/>
            <person name="Kwon S.-W."/>
        </authorList>
    </citation>
    <scope>NUCLEOTIDE SEQUENCE [LARGE SCALE GENOMIC DNA]</scope>
    <source>
        <strain evidence="2 3">CFWR-12</strain>
    </source>
</reference>
<evidence type="ECO:0000313" key="2">
    <source>
        <dbReference type="EMBL" id="UOE45494.1"/>
    </source>
</evidence>
<dbReference type="Proteomes" id="UP000832097">
    <property type="component" value="Chromosome"/>
</dbReference>
<dbReference type="EMBL" id="CP094528">
    <property type="protein sequence ID" value="UOE45494.1"/>
    <property type="molecule type" value="Genomic_DNA"/>
</dbReference>
<proteinExistence type="predicted"/>
<feature type="compositionally biased region" description="Basic and acidic residues" evidence="1">
    <location>
        <begin position="282"/>
        <end position="296"/>
    </location>
</feature>
<keyword evidence="3" id="KW-1185">Reference proteome</keyword>
<feature type="region of interest" description="Disordered" evidence="1">
    <location>
        <begin position="274"/>
        <end position="296"/>
    </location>
</feature>
<accession>A0ABY4C3C5</accession>
<sequence length="296" mass="33088">MRIRTIKPEFWRSKTIASLDWETRLVLKGLESYVDDNGVGKDDLALIAADVFPRDLSANPRDTLARLSEAISALCINGLVVRYSVESEDLLYIDRWKSVQRIDKPARGRFPRPDGTFNYESDVIRESYASPRDTLAPVTGEQGNRGTGEQKKNSSSTDVDGASTDASIDALDVPVEAPKVTPFDAFYAEYPRHVGKQAAAKKFAALTRGHPELVGAILDGVHRYATDPNLPDKNYIPHPATWLNQGRWDDEPLPPRVVPMRDRESSLDALMAKYDEEEPDAEEAHRDDARARRAAR</sequence>
<evidence type="ECO:0000313" key="3">
    <source>
        <dbReference type="Proteomes" id="UP000832097"/>
    </source>
</evidence>
<dbReference type="RefSeq" id="WP_243558093.1">
    <property type="nucleotide sequence ID" value="NZ_CP094528.1"/>
</dbReference>
<feature type="region of interest" description="Disordered" evidence="1">
    <location>
        <begin position="130"/>
        <end position="164"/>
    </location>
</feature>
<organism evidence="2 3">
    <name type="scientific">Agromyces larvae</name>
    <dbReference type="NCBI Taxonomy" id="2929802"/>
    <lineage>
        <taxon>Bacteria</taxon>
        <taxon>Bacillati</taxon>
        <taxon>Actinomycetota</taxon>
        <taxon>Actinomycetes</taxon>
        <taxon>Micrococcales</taxon>
        <taxon>Microbacteriaceae</taxon>
        <taxon>Agromyces</taxon>
    </lineage>
</organism>
<evidence type="ECO:0000256" key="1">
    <source>
        <dbReference type="SAM" id="MobiDB-lite"/>
    </source>
</evidence>
<gene>
    <name evidence="2" type="ORF">MTO99_06980</name>
</gene>
<name>A0ABY4C3C5_9MICO</name>